<sequence length="411" mass="46834">MALAWTFETAFRQHRDGADARMRVFSQSFQRGFPDIVEKLDLYHGTYHTVEEFIPAMSEETGDGAVDLVVFGTCEYDLPYWHSELLTAWDTRDHEHKFKIVCIVHQGSDRRWQVHIPDWSRRGALHILPISEHVQKTFKLEMDEHAESTDPAVYSAGYEHIPIDTHVPVLDLPDLPDKPLNRTLSKAVIQGSFESLRRNYTGFFTDLIQSLHEDPAAWGYESLDGRESFVPDSELPDPPFRLYLVGSGSIDIPAELLHVITIYRDLNYTEFYAIVADMDIVVPAFSDFSYYMLQATSTVAMAVEVDVPILATRHFRKSYDYANDDRAIITRPAAMREVHALKALRTGDATSFLRSDPAGQGHMIGDITAVREAVEYMLQGGFTRRKEDVRAYKEGVWRKNLEVAGRLLTDA</sequence>
<protein>
    <submittedName>
        <fullName evidence="1">Uncharacterized protein</fullName>
    </submittedName>
</protein>
<reference evidence="1 2" key="1">
    <citation type="submission" date="2016-07" db="EMBL/GenBank/DDBJ databases">
        <title>Draft genome of the white-rot fungus Obba rivulosa 3A-2.</title>
        <authorList>
            <consortium name="DOE Joint Genome Institute"/>
            <person name="Miettinen O."/>
            <person name="Riley R."/>
            <person name="Acob R."/>
            <person name="Barry K."/>
            <person name="Cullen D."/>
            <person name="De Vries R."/>
            <person name="Hainaut M."/>
            <person name="Hatakka A."/>
            <person name="Henrissat B."/>
            <person name="Hilden K."/>
            <person name="Kuo R."/>
            <person name="Labutti K."/>
            <person name="Lipzen A."/>
            <person name="Makela M.R."/>
            <person name="Sandor L."/>
            <person name="Spatafora J.W."/>
            <person name="Grigoriev I.V."/>
            <person name="Hibbett D.S."/>
        </authorList>
    </citation>
    <scope>NUCLEOTIDE SEQUENCE [LARGE SCALE GENOMIC DNA]</scope>
    <source>
        <strain evidence="1 2">3A-2</strain>
    </source>
</reference>
<evidence type="ECO:0000313" key="2">
    <source>
        <dbReference type="Proteomes" id="UP000250043"/>
    </source>
</evidence>
<gene>
    <name evidence="1" type="ORF">OBBRIDRAFT_741660</name>
</gene>
<keyword evidence="2" id="KW-1185">Reference proteome</keyword>
<accession>A0A8E2DF43</accession>
<dbReference type="Proteomes" id="UP000250043">
    <property type="component" value="Unassembled WGS sequence"/>
</dbReference>
<dbReference type="AlphaFoldDB" id="A0A8E2DF43"/>
<organism evidence="1 2">
    <name type="scientific">Obba rivulosa</name>
    <dbReference type="NCBI Taxonomy" id="1052685"/>
    <lineage>
        <taxon>Eukaryota</taxon>
        <taxon>Fungi</taxon>
        <taxon>Dikarya</taxon>
        <taxon>Basidiomycota</taxon>
        <taxon>Agaricomycotina</taxon>
        <taxon>Agaricomycetes</taxon>
        <taxon>Polyporales</taxon>
        <taxon>Gelatoporiaceae</taxon>
        <taxon>Obba</taxon>
    </lineage>
</organism>
<dbReference type="OrthoDB" id="549336at2759"/>
<evidence type="ECO:0000313" key="1">
    <source>
        <dbReference type="EMBL" id="OCH84402.1"/>
    </source>
</evidence>
<name>A0A8E2DF43_9APHY</name>
<proteinExistence type="predicted"/>
<dbReference type="EMBL" id="KV722677">
    <property type="protein sequence ID" value="OCH84402.1"/>
    <property type="molecule type" value="Genomic_DNA"/>
</dbReference>